<keyword evidence="5" id="KW-1185">Reference proteome</keyword>
<dbReference type="CDD" id="cd04301">
    <property type="entry name" value="NAT_SF"/>
    <property type="match status" value="1"/>
</dbReference>
<dbReference type="RefSeq" id="WP_034793941.1">
    <property type="nucleotide sequence ID" value="NZ_JMPJ01000066.1"/>
</dbReference>
<evidence type="ECO:0000313" key="5">
    <source>
        <dbReference type="Proteomes" id="UP000028640"/>
    </source>
</evidence>
<dbReference type="SUPFAM" id="SSF55729">
    <property type="entry name" value="Acyl-CoA N-acyltransferases (Nat)"/>
    <property type="match status" value="1"/>
</dbReference>
<dbReference type="PROSITE" id="PS51186">
    <property type="entry name" value="GNAT"/>
    <property type="match status" value="1"/>
</dbReference>
<dbReference type="Proteomes" id="UP000028640">
    <property type="component" value="Unassembled WGS sequence"/>
</dbReference>
<organism evidence="4 5">
    <name type="scientific">Ewingella americana (strain ATCC 33852 / DSM 4580 / CCUG 14506 / JCM 5911 / LMG 7869 / NCTC 12157 / CDC 1468-78)</name>
    <dbReference type="NCBI Taxonomy" id="910964"/>
    <lineage>
        <taxon>Bacteria</taxon>
        <taxon>Pseudomonadati</taxon>
        <taxon>Pseudomonadota</taxon>
        <taxon>Gammaproteobacteria</taxon>
        <taxon>Enterobacterales</taxon>
        <taxon>Yersiniaceae</taxon>
        <taxon>Ewingella</taxon>
    </lineage>
</organism>
<dbReference type="eggNOG" id="COG0456">
    <property type="taxonomic scope" value="Bacteria"/>
</dbReference>
<accession>A0A085G5C0</accession>
<keyword evidence="2 4" id="KW-0012">Acyltransferase</keyword>
<protein>
    <submittedName>
        <fullName evidence="4">Putative acetyltransferase</fullName>
        <ecNumber evidence="4">2.3.1.-</ecNumber>
    </submittedName>
</protein>
<comment type="caution">
    <text evidence="4">The sequence shown here is derived from an EMBL/GenBank/DDBJ whole genome shotgun (WGS) entry which is preliminary data.</text>
</comment>
<dbReference type="GO" id="GO:0016747">
    <property type="term" value="F:acyltransferase activity, transferring groups other than amino-acyl groups"/>
    <property type="evidence" value="ECO:0007669"/>
    <property type="project" value="InterPro"/>
</dbReference>
<dbReference type="InterPro" id="IPR051556">
    <property type="entry name" value="N-term/lysine_N-AcTrnsfr"/>
</dbReference>
<evidence type="ECO:0000256" key="1">
    <source>
        <dbReference type="ARBA" id="ARBA00022679"/>
    </source>
</evidence>
<evidence type="ECO:0000259" key="3">
    <source>
        <dbReference type="PROSITE" id="PS51186"/>
    </source>
</evidence>
<dbReference type="EC" id="2.3.1.-" evidence="4"/>
<proteinExistence type="predicted"/>
<evidence type="ECO:0000313" key="4">
    <source>
        <dbReference type="EMBL" id="KFC78915.1"/>
    </source>
</evidence>
<dbReference type="EMBL" id="JMPJ01000066">
    <property type="protein sequence ID" value="KFC78915.1"/>
    <property type="molecule type" value="Genomic_DNA"/>
</dbReference>
<dbReference type="PANTHER" id="PTHR42919:SF8">
    <property type="entry name" value="N-ALPHA-ACETYLTRANSFERASE 50"/>
    <property type="match status" value="1"/>
</dbReference>
<dbReference type="InterPro" id="IPR000182">
    <property type="entry name" value="GNAT_dom"/>
</dbReference>
<evidence type="ECO:0000256" key="2">
    <source>
        <dbReference type="ARBA" id="ARBA00023315"/>
    </source>
</evidence>
<dbReference type="GeneID" id="78381987"/>
<dbReference type="InterPro" id="IPR016181">
    <property type="entry name" value="Acyl_CoA_acyltransferase"/>
</dbReference>
<feature type="domain" description="N-acetyltransferase" evidence="3">
    <location>
        <begin position="12"/>
        <end position="163"/>
    </location>
</feature>
<keyword evidence="1 4" id="KW-0808">Transferase</keyword>
<dbReference type="PANTHER" id="PTHR42919">
    <property type="entry name" value="N-ALPHA-ACETYLTRANSFERASE"/>
    <property type="match status" value="1"/>
</dbReference>
<sequence>MSESESGKSSQFSVRHSLPSDAAQLNHLYAQTQLYSDTLQLPLPTLARWEERLADTSPSLFSYVACDGERIVGQITLRIEPNLRRRHVASFGMGVDASYHGQGVGSLLLKTITDLCDNWINVRRIELTVFVDNKAALALYQKFGFEIEGTSPCFAVRDGKFVDVHHMGRVTPGAV</sequence>
<name>A0A085G5C0_EWIA3</name>
<gene>
    <name evidence="4" type="ORF">GEAM_3478</name>
</gene>
<dbReference type="AlphaFoldDB" id="A0A085G5C0"/>
<dbReference type="OrthoDB" id="336415at2"/>
<dbReference type="Pfam" id="PF00583">
    <property type="entry name" value="Acetyltransf_1"/>
    <property type="match status" value="1"/>
</dbReference>
<dbReference type="STRING" id="910964.GEAM_3478"/>
<dbReference type="Gene3D" id="3.40.630.30">
    <property type="match status" value="1"/>
</dbReference>
<reference evidence="4 5" key="1">
    <citation type="submission" date="2014-05" db="EMBL/GenBank/DDBJ databases">
        <title>ATOL: Assembling a taxonomically balanced genome-scale reconstruction of the evolutionary history of the Enterobacteriaceae.</title>
        <authorList>
            <person name="Plunkett G.III."/>
            <person name="Neeno-Eckwall E.C."/>
            <person name="Glasner J.D."/>
            <person name="Perna N.T."/>
        </authorList>
    </citation>
    <scope>NUCLEOTIDE SEQUENCE [LARGE SCALE GENOMIC DNA]</scope>
    <source>
        <strain evidence="4 5">ATCC 33852</strain>
    </source>
</reference>